<organism evidence="1 2">
    <name type="scientific">Dendrolimus kikuchii</name>
    <dbReference type="NCBI Taxonomy" id="765133"/>
    <lineage>
        <taxon>Eukaryota</taxon>
        <taxon>Metazoa</taxon>
        <taxon>Ecdysozoa</taxon>
        <taxon>Arthropoda</taxon>
        <taxon>Hexapoda</taxon>
        <taxon>Insecta</taxon>
        <taxon>Pterygota</taxon>
        <taxon>Neoptera</taxon>
        <taxon>Endopterygota</taxon>
        <taxon>Lepidoptera</taxon>
        <taxon>Glossata</taxon>
        <taxon>Ditrysia</taxon>
        <taxon>Bombycoidea</taxon>
        <taxon>Lasiocampidae</taxon>
        <taxon>Dendrolimus</taxon>
    </lineage>
</organism>
<keyword evidence="2" id="KW-1185">Reference proteome</keyword>
<name>A0ACC1DJP2_9NEOP</name>
<protein>
    <submittedName>
        <fullName evidence="1">Uncharacterized protein</fullName>
    </submittedName>
</protein>
<comment type="caution">
    <text evidence="1">The sequence shown here is derived from an EMBL/GenBank/DDBJ whole genome shotgun (WGS) entry which is preliminary data.</text>
</comment>
<accession>A0ACC1DJP2</accession>
<dbReference type="Proteomes" id="UP000824533">
    <property type="component" value="Linkage Group LG01"/>
</dbReference>
<gene>
    <name evidence="1" type="ORF">K1T71_000009</name>
</gene>
<dbReference type="EMBL" id="CM034387">
    <property type="protein sequence ID" value="KAJ0183586.1"/>
    <property type="molecule type" value="Genomic_DNA"/>
</dbReference>
<evidence type="ECO:0000313" key="1">
    <source>
        <dbReference type="EMBL" id="KAJ0183586.1"/>
    </source>
</evidence>
<proteinExistence type="predicted"/>
<reference evidence="1 2" key="1">
    <citation type="journal article" date="2021" name="Front. Genet.">
        <title>Chromosome-Level Genome Assembly Reveals Significant Gene Expansion in the Toll and IMD Signaling Pathways of Dendrolimus kikuchii.</title>
        <authorList>
            <person name="Zhou J."/>
            <person name="Wu P."/>
            <person name="Xiong Z."/>
            <person name="Liu N."/>
            <person name="Zhao N."/>
            <person name="Ji M."/>
            <person name="Qiu Y."/>
            <person name="Yang B."/>
        </authorList>
    </citation>
    <scope>NUCLEOTIDE SEQUENCE [LARGE SCALE GENOMIC DNA]</scope>
    <source>
        <strain evidence="1">Ann1</strain>
    </source>
</reference>
<sequence>MYHTVDACLNLYSGTMVLCRMIRVASKVTRTTIRSQCCSRAMYSTEHTNRFYTKKHEWVSVKDNIGTVGISNFAQDALGEVVYVQLPEMGKSIDAGDECGALESVKAASEVYTPVSGTITERNDKVESTPSLINKSCYGEGWLFRVKLTILLCDM</sequence>
<evidence type="ECO:0000313" key="2">
    <source>
        <dbReference type="Proteomes" id="UP000824533"/>
    </source>
</evidence>